<proteinExistence type="predicted"/>
<dbReference type="InterPro" id="IPR043926">
    <property type="entry name" value="ABCG_dom"/>
</dbReference>
<dbReference type="SUPFAM" id="SSF52540">
    <property type="entry name" value="P-loop containing nucleoside triphosphate hydrolases"/>
    <property type="match status" value="1"/>
</dbReference>
<dbReference type="InterPro" id="IPR027417">
    <property type="entry name" value="P-loop_NTPase"/>
</dbReference>
<dbReference type="PANTHER" id="PTHR48041">
    <property type="entry name" value="ABC TRANSPORTER G FAMILY MEMBER 28"/>
    <property type="match status" value="1"/>
</dbReference>
<dbReference type="AlphaFoldDB" id="A0A136IUY3"/>
<keyword evidence="4 6" id="KW-1133">Transmembrane helix</keyword>
<evidence type="ECO:0000256" key="6">
    <source>
        <dbReference type="SAM" id="Phobius"/>
    </source>
</evidence>
<dbReference type="InParanoid" id="A0A136IUY3"/>
<feature type="domain" description="ABC transporter family G" evidence="8">
    <location>
        <begin position="46"/>
        <end position="105"/>
    </location>
</feature>
<evidence type="ECO:0000256" key="4">
    <source>
        <dbReference type="ARBA" id="ARBA00022989"/>
    </source>
</evidence>
<feature type="transmembrane region" description="Helical" evidence="6">
    <location>
        <begin position="339"/>
        <end position="357"/>
    </location>
</feature>
<evidence type="ECO:0000256" key="1">
    <source>
        <dbReference type="ARBA" id="ARBA00004141"/>
    </source>
</evidence>
<dbReference type="PANTHER" id="PTHR48041:SF91">
    <property type="entry name" value="ABC TRANSPORTER G FAMILY MEMBER 28"/>
    <property type="match status" value="1"/>
</dbReference>
<sequence length="442" mass="49570">MELAAAPMAIFLDEPTSGLDATAASSIMRTLKALAALGMTVIVIIHQPRREIFEIIDNLILLGKGQTIYEGSGRDVKSYFAQMGYQFPEEANFGDIVTDIITGNGRNYKRAGDISREGLIGHWERSRQSAILRDKRASVMSLPSSDIQSNRKSIQQVLRRRGAAHWKQFWLCLKRYFLQQFRTKTTLLFELGLALLAGFLLGLAENSKKGVMFIGLYHSPYEVLSIAMDFKSVPELSLLIAIAIGLISGAPGVKVFSEELLLHRRESEAGHSRISYFLAKTIGVLPRMWLACFHFTVPLFLLATPIINWATAFLANLLYFYCIYGLASLISMLIRREDAPLIATMVTLIVGILSGNAPPLSSVKQWNMEWLWRSSPGVWLAEIYFGQMISPFAYLYKIQIASQATGFHLDWLWRNMLILGGIGTVYRILAFVGLFAGKRMRV</sequence>
<dbReference type="Pfam" id="PF19055">
    <property type="entry name" value="ABC2_membrane_7"/>
    <property type="match status" value="1"/>
</dbReference>
<dbReference type="GO" id="GO:0140359">
    <property type="term" value="F:ABC-type transporter activity"/>
    <property type="evidence" value="ECO:0007669"/>
    <property type="project" value="InterPro"/>
</dbReference>
<dbReference type="Gene3D" id="3.40.50.300">
    <property type="entry name" value="P-loop containing nucleotide triphosphate hydrolases"/>
    <property type="match status" value="1"/>
</dbReference>
<protein>
    <recommendedName>
        <fullName evidence="11">ABC-2 type transporter-domain-containing protein</fullName>
    </recommendedName>
</protein>
<evidence type="ECO:0008006" key="11">
    <source>
        <dbReference type="Google" id="ProtNLM"/>
    </source>
</evidence>
<evidence type="ECO:0000259" key="8">
    <source>
        <dbReference type="Pfam" id="PF19055"/>
    </source>
</evidence>
<evidence type="ECO:0000313" key="10">
    <source>
        <dbReference type="Proteomes" id="UP000070501"/>
    </source>
</evidence>
<dbReference type="OrthoDB" id="66620at2759"/>
<dbReference type="InterPro" id="IPR050352">
    <property type="entry name" value="ABCG_transporters"/>
</dbReference>
<dbReference type="Proteomes" id="UP000070501">
    <property type="component" value="Unassembled WGS sequence"/>
</dbReference>
<evidence type="ECO:0000313" key="9">
    <source>
        <dbReference type="EMBL" id="KXJ88854.1"/>
    </source>
</evidence>
<name>A0A136IUY3_9PEZI</name>
<keyword evidence="5 6" id="KW-0472">Membrane</keyword>
<keyword evidence="3 6" id="KW-0812">Transmembrane</keyword>
<keyword evidence="10" id="KW-1185">Reference proteome</keyword>
<feature type="transmembrane region" description="Helical" evidence="6">
    <location>
        <begin position="417"/>
        <end position="436"/>
    </location>
</feature>
<evidence type="ECO:0000259" key="7">
    <source>
        <dbReference type="Pfam" id="PF01061"/>
    </source>
</evidence>
<reference evidence="10" key="1">
    <citation type="submission" date="2016-02" db="EMBL/GenBank/DDBJ databases">
        <title>Draft genome sequence of Microdochium bolleyi, a fungal endophyte of beachgrass.</title>
        <authorList>
            <consortium name="DOE Joint Genome Institute"/>
            <person name="David A.S."/>
            <person name="May G."/>
            <person name="Haridas S."/>
            <person name="Lim J."/>
            <person name="Wang M."/>
            <person name="Labutti K."/>
            <person name="Lipzen A."/>
            <person name="Barry K."/>
            <person name="Grigoriev I.V."/>
        </authorList>
    </citation>
    <scope>NUCLEOTIDE SEQUENCE [LARGE SCALE GENOMIC DNA]</scope>
    <source>
        <strain evidence="10">J235TASD1</strain>
    </source>
</reference>
<feature type="transmembrane region" description="Helical" evidence="6">
    <location>
        <begin position="277"/>
        <end position="300"/>
    </location>
</feature>
<organism evidence="9 10">
    <name type="scientific">Microdochium bolleyi</name>
    <dbReference type="NCBI Taxonomy" id="196109"/>
    <lineage>
        <taxon>Eukaryota</taxon>
        <taxon>Fungi</taxon>
        <taxon>Dikarya</taxon>
        <taxon>Ascomycota</taxon>
        <taxon>Pezizomycotina</taxon>
        <taxon>Sordariomycetes</taxon>
        <taxon>Xylariomycetidae</taxon>
        <taxon>Xylariales</taxon>
        <taxon>Microdochiaceae</taxon>
        <taxon>Microdochium</taxon>
    </lineage>
</organism>
<evidence type="ECO:0000256" key="5">
    <source>
        <dbReference type="ARBA" id="ARBA00023136"/>
    </source>
</evidence>
<dbReference type="STRING" id="196109.A0A136IUY3"/>
<evidence type="ECO:0000256" key="3">
    <source>
        <dbReference type="ARBA" id="ARBA00022692"/>
    </source>
</evidence>
<feature type="domain" description="ABC-2 type transporter transmembrane" evidence="7">
    <location>
        <begin position="168"/>
        <end position="384"/>
    </location>
</feature>
<evidence type="ECO:0000256" key="2">
    <source>
        <dbReference type="ARBA" id="ARBA00022448"/>
    </source>
</evidence>
<gene>
    <name evidence="9" type="ORF">Micbo1qcDRAFT_166302</name>
</gene>
<comment type="subcellular location">
    <subcellularLocation>
        <location evidence="1">Membrane</location>
        <topology evidence="1">Multi-pass membrane protein</topology>
    </subcellularLocation>
</comment>
<dbReference type="InterPro" id="IPR013525">
    <property type="entry name" value="ABC2_TM"/>
</dbReference>
<accession>A0A136IUY3</accession>
<keyword evidence="2" id="KW-0813">Transport</keyword>
<dbReference type="Pfam" id="PF01061">
    <property type="entry name" value="ABC2_membrane"/>
    <property type="match status" value="1"/>
</dbReference>
<dbReference type="EMBL" id="KQ964257">
    <property type="protein sequence ID" value="KXJ88854.1"/>
    <property type="molecule type" value="Genomic_DNA"/>
</dbReference>
<feature type="transmembrane region" description="Helical" evidence="6">
    <location>
        <begin position="185"/>
        <end position="204"/>
    </location>
</feature>
<dbReference type="GO" id="GO:0016020">
    <property type="term" value="C:membrane"/>
    <property type="evidence" value="ECO:0007669"/>
    <property type="project" value="UniProtKB-SubCell"/>
</dbReference>
<feature type="transmembrane region" description="Helical" evidence="6">
    <location>
        <begin position="306"/>
        <end position="327"/>
    </location>
</feature>